<dbReference type="EMBL" id="KL647627">
    <property type="protein sequence ID" value="KEY74350.1"/>
    <property type="molecule type" value="Genomic_DNA"/>
</dbReference>
<evidence type="ECO:0000313" key="2">
    <source>
        <dbReference type="Proteomes" id="UP000028045"/>
    </source>
</evidence>
<organism evidence="1 2">
    <name type="scientific">Stachybotrys chartarum (strain CBS 109288 / IBT 7711)</name>
    <name type="common">Toxic black mold</name>
    <name type="synonym">Stilbospora chartarum</name>
    <dbReference type="NCBI Taxonomy" id="1280523"/>
    <lineage>
        <taxon>Eukaryota</taxon>
        <taxon>Fungi</taxon>
        <taxon>Dikarya</taxon>
        <taxon>Ascomycota</taxon>
        <taxon>Pezizomycotina</taxon>
        <taxon>Sordariomycetes</taxon>
        <taxon>Hypocreomycetidae</taxon>
        <taxon>Hypocreales</taxon>
        <taxon>Stachybotryaceae</taxon>
        <taxon>Stachybotrys</taxon>
    </lineage>
</organism>
<dbReference type="AlphaFoldDB" id="A0A084B9X1"/>
<protein>
    <submittedName>
        <fullName evidence="1">Uncharacterized protein</fullName>
    </submittedName>
</protein>
<proteinExistence type="predicted"/>
<evidence type="ECO:0000313" key="1">
    <source>
        <dbReference type="EMBL" id="KEY74350.1"/>
    </source>
</evidence>
<gene>
    <name evidence="1" type="ORF">S7711_10296</name>
</gene>
<keyword evidence="2" id="KW-1185">Reference proteome</keyword>
<dbReference type="HOGENOM" id="CLU_168466_0_0_1"/>
<name>A0A084B9X1_STACB</name>
<reference evidence="1 2" key="1">
    <citation type="journal article" date="2014" name="BMC Genomics">
        <title>Comparative genome sequencing reveals chemotype-specific gene clusters in the toxigenic black mold Stachybotrys.</title>
        <authorList>
            <person name="Semeiks J."/>
            <person name="Borek D."/>
            <person name="Otwinowski Z."/>
            <person name="Grishin N.V."/>
        </authorList>
    </citation>
    <scope>NUCLEOTIDE SEQUENCE [LARGE SCALE GENOMIC DNA]</scope>
    <source>
        <strain evidence="2">CBS 109288 / IBT 7711</strain>
    </source>
</reference>
<dbReference type="Proteomes" id="UP000028045">
    <property type="component" value="Unassembled WGS sequence"/>
</dbReference>
<accession>A0A084B9X1</accession>
<dbReference type="OrthoDB" id="5042188at2759"/>
<sequence>MLITETFQPASFDESPVIDLQKTASMKRPAPTATVVPRAKITRIRELAVGYIVDSNLPFATLESTYLQELFRQFDPDLCRHAPWG</sequence>